<protein>
    <recommendedName>
        <fullName evidence="2">Coiled-coil domain-containing protein 39</fullName>
    </recommendedName>
</protein>
<dbReference type="AlphaFoldDB" id="A0A2J8WGW2"/>
<dbReference type="GO" id="GO:0060287">
    <property type="term" value="P:epithelial cilium movement involved in determination of left/right asymmetry"/>
    <property type="evidence" value="ECO:0007669"/>
    <property type="project" value="TreeGrafter"/>
</dbReference>
<comment type="caution">
    <text evidence="6">The sequence shown here is derived from an EMBL/GenBank/DDBJ whole genome shotgun (WGS) entry which is preliminary data.</text>
</comment>
<evidence type="ECO:0000256" key="5">
    <source>
        <dbReference type="SAM" id="MobiDB-lite"/>
    </source>
</evidence>
<sequence>DETLEEQDIKLREMKQFHKVIDEMLVDIIEENTEIRIILQTYFQQSGLELPTASTKGSRQSSRSPSHTSLLSARSSRSTSTSTSQSSIKVLELKFPASSSLK</sequence>
<organism evidence="6">
    <name type="scientific">Pongo abelii</name>
    <name type="common">Sumatran orangutan</name>
    <name type="synonym">Pongo pygmaeus abelii</name>
    <dbReference type="NCBI Taxonomy" id="9601"/>
    <lineage>
        <taxon>Eukaryota</taxon>
        <taxon>Metazoa</taxon>
        <taxon>Chordata</taxon>
        <taxon>Craniata</taxon>
        <taxon>Vertebrata</taxon>
        <taxon>Euteleostomi</taxon>
        <taxon>Mammalia</taxon>
        <taxon>Eutheria</taxon>
        <taxon>Euarchontoglires</taxon>
        <taxon>Primates</taxon>
        <taxon>Haplorrhini</taxon>
        <taxon>Catarrhini</taxon>
        <taxon>Hominidae</taxon>
        <taxon>Pongo</taxon>
    </lineage>
</organism>
<evidence type="ECO:0000256" key="3">
    <source>
        <dbReference type="ARBA" id="ARBA00023054"/>
    </source>
</evidence>
<comment type="similarity">
    <text evidence="1">Belongs to the CCDC39 family.</text>
</comment>
<dbReference type="PANTHER" id="PTHR18962:SF0">
    <property type="entry name" value="COILED-COIL DOMAIN-CONTAINING PROTEIN 39"/>
    <property type="match status" value="1"/>
</dbReference>
<name>A0A2J8WGW2_PONAB</name>
<dbReference type="GO" id="GO:0060285">
    <property type="term" value="P:cilium-dependent cell motility"/>
    <property type="evidence" value="ECO:0007669"/>
    <property type="project" value="TreeGrafter"/>
</dbReference>
<dbReference type="InterPro" id="IPR033290">
    <property type="entry name" value="CCDC39"/>
</dbReference>
<evidence type="ECO:0000256" key="4">
    <source>
        <dbReference type="ARBA" id="ARBA00045182"/>
    </source>
</evidence>
<evidence type="ECO:0000256" key="1">
    <source>
        <dbReference type="ARBA" id="ARBA00005805"/>
    </source>
</evidence>
<dbReference type="GO" id="GO:0036159">
    <property type="term" value="P:inner dynein arm assembly"/>
    <property type="evidence" value="ECO:0007669"/>
    <property type="project" value="InterPro"/>
</dbReference>
<feature type="compositionally biased region" description="Low complexity" evidence="5">
    <location>
        <begin position="54"/>
        <end position="87"/>
    </location>
</feature>
<feature type="non-terminal residue" evidence="6">
    <location>
        <position position="1"/>
    </location>
</feature>
<comment type="function">
    <text evidence="4">Required for assembly of dynein regulatory complex (DRC) and inner dynein arm (IDA) complexes, which are responsible for ciliary beat regulation, thereby playing a central role in motility in cilia and flagella. Probably acts together with CCDC40 to form a molecular ruler that determines the 96 nanometer (nm) repeat length and arrangements of components in cilia and flagella. Not required for outer dynein arm complexes assembly.</text>
</comment>
<keyword evidence="3" id="KW-0175">Coiled coil</keyword>
<dbReference type="GO" id="GO:0005930">
    <property type="term" value="C:axoneme"/>
    <property type="evidence" value="ECO:0007669"/>
    <property type="project" value="InterPro"/>
</dbReference>
<accession>A0A2J8WGW2</accession>
<gene>
    <name evidence="6" type="ORF">CR201_G0010523</name>
</gene>
<evidence type="ECO:0000313" key="6">
    <source>
        <dbReference type="EMBL" id="PNJ69009.1"/>
    </source>
</evidence>
<dbReference type="GO" id="GO:0005576">
    <property type="term" value="C:extracellular region"/>
    <property type="evidence" value="ECO:0007669"/>
    <property type="project" value="GOC"/>
</dbReference>
<reference evidence="6" key="1">
    <citation type="submission" date="2017-12" db="EMBL/GenBank/DDBJ databases">
        <title>High-resolution comparative analysis of great ape genomes.</title>
        <authorList>
            <person name="Pollen A."/>
            <person name="Hastie A."/>
            <person name="Hormozdiari F."/>
            <person name="Dougherty M."/>
            <person name="Liu R."/>
            <person name="Chaisson M."/>
            <person name="Hoppe E."/>
            <person name="Hill C."/>
            <person name="Pang A."/>
            <person name="Hillier L."/>
            <person name="Baker C."/>
            <person name="Armstrong J."/>
            <person name="Shendure J."/>
            <person name="Paten B."/>
            <person name="Wilson R."/>
            <person name="Chao H."/>
            <person name="Schneider V."/>
            <person name="Ventura M."/>
            <person name="Kronenberg Z."/>
            <person name="Murali S."/>
            <person name="Gordon D."/>
            <person name="Cantsilieris S."/>
            <person name="Munson K."/>
            <person name="Nelson B."/>
            <person name="Raja A."/>
            <person name="Underwood J."/>
            <person name="Diekhans M."/>
            <person name="Fiddes I."/>
            <person name="Haussler D."/>
            <person name="Eichler E."/>
        </authorList>
    </citation>
    <scope>NUCLEOTIDE SEQUENCE [LARGE SCALE GENOMIC DNA]</scope>
    <source>
        <strain evidence="6">Susie</strain>
    </source>
</reference>
<proteinExistence type="inferred from homology"/>
<feature type="region of interest" description="Disordered" evidence="5">
    <location>
        <begin position="50"/>
        <end position="87"/>
    </location>
</feature>
<dbReference type="EMBL" id="NDHI03003390">
    <property type="protein sequence ID" value="PNJ69009.1"/>
    <property type="molecule type" value="Genomic_DNA"/>
</dbReference>
<dbReference type="PANTHER" id="PTHR18962">
    <property type="entry name" value="COILED-COIL DOMAIN-CONTAINING PROTEIN 39"/>
    <property type="match status" value="1"/>
</dbReference>
<evidence type="ECO:0000256" key="2">
    <source>
        <dbReference type="ARBA" id="ARBA00016725"/>
    </source>
</evidence>